<evidence type="ECO:0008006" key="3">
    <source>
        <dbReference type="Google" id="ProtNLM"/>
    </source>
</evidence>
<evidence type="ECO:0000313" key="1">
    <source>
        <dbReference type="EMBL" id="NGY05339.1"/>
    </source>
</evidence>
<dbReference type="Proteomes" id="UP000472676">
    <property type="component" value="Unassembled WGS sequence"/>
</dbReference>
<dbReference type="AlphaFoldDB" id="A0A6M2BTK7"/>
<protein>
    <recommendedName>
        <fullName evidence="3">SMP-30/Gluconolactonase/LRE-like region domain-containing protein</fullName>
    </recommendedName>
</protein>
<dbReference type="SUPFAM" id="SSF63829">
    <property type="entry name" value="Calcium-dependent phosphotriesterase"/>
    <property type="match status" value="1"/>
</dbReference>
<dbReference type="PROSITE" id="PS51257">
    <property type="entry name" value="PROKAR_LIPOPROTEIN"/>
    <property type="match status" value="1"/>
</dbReference>
<dbReference type="EMBL" id="JAAMOW010000005">
    <property type="protein sequence ID" value="NGY05339.1"/>
    <property type="molecule type" value="Genomic_DNA"/>
</dbReference>
<comment type="caution">
    <text evidence="1">The sequence shown here is derived from an EMBL/GenBank/DDBJ whole genome shotgun (WGS) entry which is preliminary data.</text>
</comment>
<proteinExistence type="predicted"/>
<dbReference type="RefSeq" id="WP_166256627.1">
    <property type="nucleotide sequence ID" value="NZ_JAAMOW010000005.1"/>
</dbReference>
<dbReference type="Gene3D" id="2.120.10.30">
    <property type="entry name" value="TolB, C-terminal domain"/>
    <property type="match status" value="1"/>
</dbReference>
<sequence length="331" mass="34518">MNKDRRNIAIRTWFTCGFLFVAACSSDRHTEPGGSGATIDPASLCVASDCGEKTVLLTIPSAENLLFADDGRLFVSGGTNVFEISRTGDGYAATPLYDGSCNFTGLAIVGDVLYANCFDGRLYAAQLGAHPALQPIHDLGLGAPNGLAADADGALYLVNGPLSTSSLPAPKIVRLLLDPQDPFHVIDQSDWTSAGLLGPNGLQIHDGAVYVSNTGLGGLGEIRRYPIEADGSAGTGTQFASLPSVPDDFSFVGDEVLVAYYGTGQIALLDADGQPQSSTAVFSFSFPSQVKVGKPPLFSADDLLVTEKGILGDNSSPIGNRLSLFRRKPGA</sequence>
<reference evidence="1 2" key="1">
    <citation type="journal article" date="2014" name="Int. J. Syst. Evol. Microbiol.">
        <title>Solimonas terrae sp. nov., isolated from soil.</title>
        <authorList>
            <person name="Kim S.J."/>
            <person name="Moon J.Y."/>
            <person name="Weon H.Y."/>
            <person name="Ahn J.H."/>
            <person name="Chen W.M."/>
            <person name="Kwon S.W."/>
        </authorList>
    </citation>
    <scope>NUCLEOTIDE SEQUENCE [LARGE SCALE GENOMIC DNA]</scope>
    <source>
        <strain evidence="1 2">KIS83-12</strain>
    </source>
</reference>
<accession>A0A6M2BTK7</accession>
<evidence type="ECO:0000313" key="2">
    <source>
        <dbReference type="Proteomes" id="UP000472676"/>
    </source>
</evidence>
<keyword evidence="2" id="KW-1185">Reference proteome</keyword>
<dbReference type="InterPro" id="IPR011042">
    <property type="entry name" value="6-blade_b-propeller_TolB-like"/>
</dbReference>
<name>A0A6M2BTK7_9GAMM</name>
<organism evidence="1 2">
    <name type="scientific">Solimonas terrae</name>
    <dbReference type="NCBI Taxonomy" id="1396819"/>
    <lineage>
        <taxon>Bacteria</taxon>
        <taxon>Pseudomonadati</taxon>
        <taxon>Pseudomonadota</taxon>
        <taxon>Gammaproteobacteria</taxon>
        <taxon>Nevskiales</taxon>
        <taxon>Nevskiaceae</taxon>
        <taxon>Solimonas</taxon>
    </lineage>
</organism>
<gene>
    <name evidence="1" type="ORF">G7Y85_11200</name>
</gene>